<proteinExistence type="predicted"/>
<feature type="compositionally biased region" description="Basic and acidic residues" evidence="1">
    <location>
        <begin position="1"/>
        <end position="12"/>
    </location>
</feature>
<accession>A0ABQ9N2A1</accession>
<gene>
    <name evidence="2" type="ORF">P3X46_001943</name>
</gene>
<sequence>METDREKQEREGTLNQPPQISPMKPVNREAYGGGMYANEPGQPQKVNKKPARETQSAGGADEKATTEPKH</sequence>
<protein>
    <submittedName>
        <fullName evidence="2">Uncharacterized protein</fullName>
    </submittedName>
</protein>
<evidence type="ECO:0000313" key="2">
    <source>
        <dbReference type="EMBL" id="KAJ9186363.1"/>
    </source>
</evidence>
<keyword evidence="3" id="KW-1185">Reference proteome</keyword>
<comment type="caution">
    <text evidence="2">The sequence shown here is derived from an EMBL/GenBank/DDBJ whole genome shotgun (WGS) entry which is preliminary data.</text>
</comment>
<reference evidence="2" key="1">
    <citation type="journal article" date="2023" name="Plant Biotechnol. J.">
        <title>Chromosome-level wild Hevea brasiliensis genome provides new tools for genomic-assisted breeding and valuable loci to elevate rubber yield.</title>
        <authorList>
            <person name="Cheng H."/>
            <person name="Song X."/>
            <person name="Hu Y."/>
            <person name="Wu T."/>
            <person name="Yang Q."/>
            <person name="An Z."/>
            <person name="Feng S."/>
            <person name="Deng Z."/>
            <person name="Wu W."/>
            <person name="Zeng X."/>
            <person name="Tu M."/>
            <person name="Wang X."/>
            <person name="Huang H."/>
        </authorList>
    </citation>
    <scope>NUCLEOTIDE SEQUENCE</scope>
    <source>
        <strain evidence="2">MT/VB/25A 57/8</strain>
    </source>
</reference>
<evidence type="ECO:0000256" key="1">
    <source>
        <dbReference type="SAM" id="MobiDB-lite"/>
    </source>
</evidence>
<feature type="compositionally biased region" description="Basic and acidic residues" evidence="1">
    <location>
        <begin position="60"/>
        <end position="70"/>
    </location>
</feature>
<evidence type="ECO:0000313" key="3">
    <source>
        <dbReference type="Proteomes" id="UP001174677"/>
    </source>
</evidence>
<organism evidence="2 3">
    <name type="scientific">Hevea brasiliensis</name>
    <name type="common">Para rubber tree</name>
    <name type="synonym">Siphonia brasiliensis</name>
    <dbReference type="NCBI Taxonomy" id="3981"/>
    <lineage>
        <taxon>Eukaryota</taxon>
        <taxon>Viridiplantae</taxon>
        <taxon>Streptophyta</taxon>
        <taxon>Embryophyta</taxon>
        <taxon>Tracheophyta</taxon>
        <taxon>Spermatophyta</taxon>
        <taxon>Magnoliopsida</taxon>
        <taxon>eudicotyledons</taxon>
        <taxon>Gunneridae</taxon>
        <taxon>Pentapetalae</taxon>
        <taxon>rosids</taxon>
        <taxon>fabids</taxon>
        <taxon>Malpighiales</taxon>
        <taxon>Euphorbiaceae</taxon>
        <taxon>Crotonoideae</taxon>
        <taxon>Micrandreae</taxon>
        <taxon>Hevea</taxon>
    </lineage>
</organism>
<name>A0ABQ9N2A1_HEVBR</name>
<dbReference type="Proteomes" id="UP001174677">
    <property type="component" value="Chromosome 2"/>
</dbReference>
<feature type="region of interest" description="Disordered" evidence="1">
    <location>
        <begin position="1"/>
        <end position="70"/>
    </location>
</feature>
<dbReference type="EMBL" id="JARPOI010000002">
    <property type="protein sequence ID" value="KAJ9186363.1"/>
    <property type="molecule type" value="Genomic_DNA"/>
</dbReference>